<evidence type="ECO:0000256" key="1">
    <source>
        <dbReference type="SAM" id="MobiDB-lite"/>
    </source>
</evidence>
<reference evidence="2 3" key="1">
    <citation type="submission" date="2017-03" db="EMBL/GenBank/DDBJ databases">
        <authorList>
            <person name="Afonso C.L."/>
            <person name="Miller P.J."/>
            <person name="Scott M.A."/>
            <person name="Spackman E."/>
            <person name="Goraichik I."/>
            <person name="Dimitrov K.M."/>
            <person name="Suarez D.L."/>
            <person name="Swayne D.E."/>
        </authorList>
    </citation>
    <scope>NUCLEOTIDE SEQUENCE [LARGE SCALE GENOMIC DNA]</scope>
    <source>
        <strain evidence="2 3">CECT 8620</strain>
    </source>
</reference>
<sequence>MQFSDDTQDRTTPIHPKTSGHGGPHSAAPATPAPSAPLRARADRFRPMTAAEDHEDEAELWDNLPV</sequence>
<organism evidence="2 3">
    <name type="scientific">Aquimixticola soesokkakensis</name>
    <dbReference type="NCBI Taxonomy" id="1519096"/>
    <lineage>
        <taxon>Bacteria</taxon>
        <taxon>Pseudomonadati</taxon>
        <taxon>Pseudomonadota</taxon>
        <taxon>Alphaproteobacteria</taxon>
        <taxon>Rhodobacterales</taxon>
        <taxon>Paracoccaceae</taxon>
        <taxon>Aquimixticola</taxon>
    </lineage>
</organism>
<dbReference type="RefSeq" id="WP_143267517.1">
    <property type="nucleotide sequence ID" value="NZ_FWFS01000009.1"/>
</dbReference>
<protein>
    <submittedName>
        <fullName evidence="2">Uncharacterized protein</fullName>
    </submittedName>
</protein>
<dbReference type="Proteomes" id="UP000193862">
    <property type="component" value="Unassembled WGS sequence"/>
</dbReference>
<dbReference type="EMBL" id="FWFS01000009">
    <property type="protein sequence ID" value="SLN57526.1"/>
    <property type="molecule type" value="Genomic_DNA"/>
</dbReference>
<feature type="region of interest" description="Disordered" evidence="1">
    <location>
        <begin position="1"/>
        <end position="66"/>
    </location>
</feature>
<evidence type="ECO:0000313" key="2">
    <source>
        <dbReference type="EMBL" id="SLN57526.1"/>
    </source>
</evidence>
<dbReference type="AlphaFoldDB" id="A0A1Y5T7T0"/>
<evidence type="ECO:0000313" key="3">
    <source>
        <dbReference type="Proteomes" id="UP000193862"/>
    </source>
</evidence>
<keyword evidence="3" id="KW-1185">Reference proteome</keyword>
<accession>A0A1Y5T7T0</accession>
<gene>
    <name evidence="2" type="ORF">AQS8620_02554</name>
</gene>
<proteinExistence type="predicted"/>
<name>A0A1Y5T7T0_9RHOB</name>